<reference evidence="10" key="1">
    <citation type="journal article" date="2014" name="Int. J. Syst. Evol. Microbiol.">
        <title>Complete genome sequence of Corynebacterium casei LMG S-19264T (=DSM 44701T), isolated from a smear-ripened cheese.</title>
        <authorList>
            <consortium name="US DOE Joint Genome Institute (JGI-PGF)"/>
            <person name="Walter F."/>
            <person name="Albersmeier A."/>
            <person name="Kalinowski J."/>
            <person name="Ruckert C."/>
        </authorList>
    </citation>
    <scope>NUCLEOTIDE SEQUENCE</scope>
    <source>
        <strain evidence="10">VKM B-1606</strain>
    </source>
</reference>
<evidence type="ECO:0000256" key="6">
    <source>
        <dbReference type="ARBA" id="ARBA00023002"/>
    </source>
</evidence>
<evidence type="ECO:0000313" key="11">
    <source>
        <dbReference type="Proteomes" id="UP001143400"/>
    </source>
</evidence>
<evidence type="ECO:0000256" key="8">
    <source>
        <dbReference type="ARBA" id="ARBA00034528"/>
    </source>
</evidence>
<dbReference type="InterPro" id="IPR020946">
    <property type="entry name" value="Flavin_mOase-like"/>
</dbReference>
<organism evidence="10 11">
    <name type="scientific">Methylopila capsulata</name>
    <dbReference type="NCBI Taxonomy" id="61654"/>
    <lineage>
        <taxon>Bacteria</taxon>
        <taxon>Pseudomonadati</taxon>
        <taxon>Pseudomonadota</taxon>
        <taxon>Alphaproteobacteria</taxon>
        <taxon>Hyphomicrobiales</taxon>
        <taxon>Methylopilaceae</taxon>
        <taxon>Methylopila</taxon>
    </lineage>
</organism>
<keyword evidence="6" id="KW-0560">Oxidoreductase</keyword>
<keyword evidence="3" id="KW-0285">Flavoprotein</keyword>
<accession>A0A9W6IVT0</accession>
<comment type="caution">
    <text evidence="10">The sequence shown here is derived from an EMBL/GenBank/DDBJ whole genome shotgun (WGS) entry which is preliminary data.</text>
</comment>
<keyword evidence="7" id="KW-0503">Monooxygenase</keyword>
<dbReference type="GO" id="GO:0034899">
    <property type="term" value="F:trimethylamine monooxygenase activity"/>
    <property type="evidence" value="ECO:0007669"/>
    <property type="project" value="UniProtKB-EC"/>
</dbReference>
<protein>
    <recommendedName>
        <fullName evidence="9">Trimethylamine monooxygenase</fullName>
        <ecNumber evidence="8">1.14.13.148</ecNumber>
    </recommendedName>
</protein>
<evidence type="ECO:0000256" key="3">
    <source>
        <dbReference type="ARBA" id="ARBA00022630"/>
    </source>
</evidence>
<evidence type="ECO:0000256" key="2">
    <source>
        <dbReference type="ARBA" id="ARBA00009183"/>
    </source>
</evidence>
<dbReference type="AlphaFoldDB" id="A0A9W6IVT0"/>
<dbReference type="RefSeq" id="WP_204950709.1">
    <property type="nucleotide sequence ID" value="NZ_BSFF01000003.1"/>
</dbReference>
<comment type="cofactor">
    <cofactor evidence="1">
        <name>FAD</name>
        <dbReference type="ChEBI" id="CHEBI:57692"/>
    </cofactor>
</comment>
<evidence type="ECO:0000256" key="9">
    <source>
        <dbReference type="ARBA" id="ARBA00035159"/>
    </source>
</evidence>
<keyword evidence="4" id="KW-0274">FAD</keyword>
<dbReference type="InterPro" id="IPR050346">
    <property type="entry name" value="FMO-like"/>
</dbReference>
<name>A0A9W6IVT0_9HYPH</name>
<dbReference type="PIRSF" id="PIRSF000332">
    <property type="entry name" value="FMO"/>
    <property type="match status" value="1"/>
</dbReference>
<dbReference type="EMBL" id="BSFF01000003">
    <property type="protein sequence ID" value="GLK56509.1"/>
    <property type="molecule type" value="Genomic_DNA"/>
</dbReference>
<proteinExistence type="inferred from homology"/>
<dbReference type="EC" id="1.14.13.148" evidence="8"/>
<keyword evidence="5" id="KW-0521">NADP</keyword>
<dbReference type="Gene3D" id="3.50.50.60">
    <property type="entry name" value="FAD/NAD(P)-binding domain"/>
    <property type="match status" value="2"/>
</dbReference>
<reference evidence="10" key="2">
    <citation type="submission" date="2023-01" db="EMBL/GenBank/DDBJ databases">
        <authorList>
            <person name="Sun Q."/>
            <person name="Evtushenko L."/>
        </authorList>
    </citation>
    <scope>NUCLEOTIDE SEQUENCE</scope>
    <source>
        <strain evidence="10">VKM B-1606</strain>
    </source>
</reference>
<comment type="similarity">
    <text evidence="2">Belongs to the FMO family.</text>
</comment>
<sequence length="462" mass="52804">MNEFEEGSLPKRVAVIGAGPSGLAVLRAFESAKAAGVEVPEMVCYEKQSNWGGLWNYTWRTGLDEFGEPVHGSMYRYLWSNGPKECLEFADYSFEEHFGRPIPSYPPRAVLHDYIAGRVERSGVRKYCKFNHAVRDVEWDETTEKFTVTVSDLVAKKRVSEEFDYVFVCNGHFSTPNVPSFEGVEKFLGRVLHAHDFRCADEFAGKHVLLIGSSYSAEDIATQCHKYGAKQITFSYRTRPMGFDWPESFSEKPLLTKVVGKTCHFKDGSTAEDVDAIIFCTGYLNHYPFLPDDLRLETRTSLYPANLYKGIFWEKNPKLMHIGAQDQFYTFNMFDAQAWYARDVVLGRIDLPDYATMHADSEAWVARLGTLENADQMIDFQTDYVRELLEPTDYPRLDVDTVARLFKEWEHHKVEGILTYRDRAYPSVITGNVAPVHHTTWMKALDDSLEAFLNQPASQAAE</sequence>
<dbReference type="SUPFAM" id="SSF51905">
    <property type="entry name" value="FAD/NAD(P)-binding domain"/>
    <property type="match status" value="2"/>
</dbReference>
<dbReference type="InterPro" id="IPR036188">
    <property type="entry name" value="FAD/NAD-bd_sf"/>
</dbReference>
<evidence type="ECO:0000256" key="7">
    <source>
        <dbReference type="ARBA" id="ARBA00023033"/>
    </source>
</evidence>
<dbReference type="FunFam" id="3.50.50.60:FF:000138">
    <property type="entry name" value="Flavin-containing monooxygenase"/>
    <property type="match status" value="1"/>
</dbReference>
<dbReference type="GO" id="GO:0050660">
    <property type="term" value="F:flavin adenine dinucleotide binding"/>
    <property type="evidence" value="ECO:0007669"/>
    <property type="project" value="InterPro"/>
</dbReference>
<dbReference type="GO" id="GO:0050661">
    <property type="term" value="F:NADP binding"/>
    <property type="evidence" value="ECO:0007669"/>
    <property type="project" value="InterPro"/>
</dbReference>
<evidence type="ECO:0000256" key="1">
    <source>
        <dbReference type="ARBA" id="ARBA00001974"/>
    </source>
</evidence>
<dbReference type="Proteomes" id="UP001143400">
    <property type="component" value="Unassembled WGS sequence"/>
</dbReference>
<evidence type="ECO:0000256" key="5">
    <source>
        <dbReference type="ARBA" id="ARBA00022857"/>
    </source>
</evidence>
<dbReference type="GO" id="GO:0004499">
    <property type="term" value="F:N,N-dimethylaniline monooxygenase activity"/>
    <property type="evidence" value="ECO:0007669"/>
    <property type="project" value="InterPro"/>
</dbReference>
<dbReference type="Pfam" id="PF00743">
    <property type="entry name" value="FMO-like"/>
    <property type="match status" value="2"/>
</dbReference>
<gene>
    <name evidence="10" type="ORF">GCM10008170_25280</name>
</gene>
<evidence type="ECO:0000313" key="10">
    <source>
        <dbReference type="EMBL" id="GLK56509.1"/>
    </source>
</evidence>
<evidence type="ECO:0000256" key="4">
    <source>
        <dbReference type="ARBA" id="ARBA00022827"/>
    </source>
</evidence>
<dbReference type="PANTHER" id="PTHR23023">
    <property type="entry name" value="DIMETHYLANILINE MONOOXYGENASE"/>
    <property type="match status" value="1"/>
</dbReference>
<dbReference type="InterPro" id="IPR000960">
    <property type="entry name" value="Flavin_mOase"/>
</dbReference>